<evidence type="ECO:0000256" key="1">
    <source>
        <dbReference type="SAM" id="MobiDB-lite"/>
    </source>
</evidence>
<feature type="transmembrane region" description="Helical" evidence="2">
    <location>
        <begin position="111"/>
        <end position="129"/>
    </location>
</feature>
<evidence type="ECO:0000256" key="2">
    <source>
        <dbReference type="SAM" id="Phobius"/>
    </source>
</evidence>
<dbReference type="Proteomes" id="UP000823907">
    <property type="component" value="Unassembled WGS sequence"/>
</dbReference>
<feature type="compositionally biased region" description="Polar residues" evidence="1">
    <location>
        <begin position="13"/>
        <end position="37"/>
    </location>
</feature>
<feature type="transmembrane region" description="Helical" evidence="2">
    <location>
        <begin position="201"/>
        <end position="232"/>
    </location>
</feature>
<name>A0A9D2ZQB0_9CORY</name>
<keyword evidence="2" id="KW-0472">Membrane</keyword>
<dbReference type="PANTHER" id="PTHR37308:SF1">
    <property type="entry name" value="POLYPRENYL-PHOSPHATE TRANSPORTER"/>
    <property type="match status" value="1"/>
</dbReference>
<gene>
    <name evidence="3" type="ORF">H9907_01745</name>
</gene>
<feature type="transmembrane region" description="Helical" evidence="2">
    <location>
        <begin position="141"/>
        <end position="162"/>
    </location>
</feature>
<keyword evidence="2" id="KW-0812">Transmembrane</keyword>
<dbReference type="EMBL" id="DWUR01000022">
    <property type="protein sequence ID" value="HJD48845.1"/>
    <property type="molecule type" value="Genomic_DNA"/>
</dbReference>
<feature type="transmembrane region" description="Helical" evidence="2">
    <location>
        <begin position="168"/>
        <end position="189"/>
    </location>
</feature>
<comment type="caution">
    <text evidence="3">The sequence shown here is derived from an EMBL/GenBank/DDBJ whole genome shotgun (WGS) entry which is preliminary data.</text>
</comment>
<dbReference type="AlphaFoldDB" id="A0A9D2ZQB0"/>
<feature type="transmembrane region" description="Helical" evidence="2">
    <location>
        <begin position="308"/>
        <end position="328"/>
    </location>
</feature>
<reference evidence="3" key="2">
    <citation type="submission" date="2021-04" db="EMBL/GenBank/DDBJ databases">
        <authorList>
            <person name="Gilroy R."/>
        </authorList>
    </citation>
    <scope>NUCLEOTIDE SEQUENCE</scope>
    <source>
        <strain evidence="3">5925</strain>
    </source>
</reference>
<feature type="transmembrane region" description="Helical" evidence="2">
    <location>
        <begin position="274"/>
        <end position="292"/>
    </location>
</feature>
<feature type="transmembrane region" description="Helical" evidence="2">
    <location>
        <begin position="244"/>
        <end position="262"/>
    </location>
</feature>
<sequence length="343" mass="36245">MRGFGRKVPRVTDYSSHSAASEQTPADTADSSNSVSFDKTKPSALTIILNAIRGGLIGLAELVPGVSGGTIALVTGVYERVLYNANVFLDGMKTLTKGRAKAGQRFRDVDWWLLIPMLIGMGLIVVLIAGPMKDFVTHQPIAARALFLGMVMVSIAVPMLMIDWKSSSASWAKVLPVMGIFAVLTFWATGFTSTTQREPNLIIVFLAAAVAICALVLPGVSGSFFLLAVGLYEATLGAVDERNFTYLGVFALGALTGIVLFVRLLEKMLNEHRTVTLAAMAGLLLGSLRALWPWQDDAAGLLAPGENIGGAIGLFVLGAAIVAAMIVAERRFGGDKAEAATTA</sequence>
<keyword evidence="2" id="KW-1133">Transmembrane helix</keyword>
<reference evidence="3" key="1">
    <citation type="journal article" date="2021" name="PeerJ">
        <title>Extensive microbial diversity within the chicken gut microbiome revealed by metagenomics and culture.</title>
        <authorList>
            <person name="Gilroy R."/>
            <person name="Ravi A."/>
            <person name="Getino M."/>
            <person name="Pursley I."/>
            <person name="Horton D.L."/>
            <person name="Alikhan N.F."/>
            <person name="Baker D."/>
            <person name="Gharbi K."/>
            <person name="Hall N."/>
            <person name="Watson M."/>
            <person name="Adriaenssens E.M."/>
            <person name="Foster-Nyarko E."/>
            <person name="Jarju S."/>
            <person name="Secka A."/>
            <person name="Antonio M."/>
            <person name="Oren A."/>
            <person name="Chaudhuri R.R."/>
            <person name="La Ragione R."/>
            <person name="Hildebrand F."/>
            <person name="Pallen M.J."/>
        </authorList>
    </citation>
    <scope>NUCLEOTIDE SEQUENCE</scope>
    <source>
        <strain evidence="3">5925</strain>
    </source>
</reference>
<organism evidence="3 4">
    <name type="scientific">Candidatus Corynebacterium intestinavium</name>
    <dbReference type="NCBI Taxonomy" id="2838531"/>
    <lineage>
        <taxon>Bacteria</taxon>
        <taxon>Bacillati</taxon>
        <taxon>Actinomycetota</taxon>
        <taxon>Actinomycetes</taxon>
        <taxon>Mycobacteriales</taxon>
        <taxon>Corynebacteriaceae</taxon>
        <taxon>Corynebacterium</taxon>
    </lineage>
</organism>
<dbReference type="InterPro" id="IPR007163">
    <property type="entry name" value="VCA0040-like"/>
</dbReference>
<feature type="transmembrane region" description="Helical" evidence="2">
    <location>
        <begin position="56"/>
        <end position="78"/>
    </location>
</feature>
<accession>A0A9D2ZQB0</accession>
<evidence type="ECO:0000313" key="4">
    <source>
        <dbReference type="Proteomes" id="UP000823907"/>
    </source>
</evidence>
<dbReference type="Pfam" id="PF04018">
    <property type="entry name" value="VCA0040-like"/>
    <property type="match status" value="1"/>
</dbReference>
<dbReference type="PANTHER" id="PTHR37308">
    <property type="entry name" value="INTEGRAL MEMBRANE PROTEIN"/>
    <property type="match status" value="1"/>
</dbReference>
<evidence type="ECO:0000313" key="3">
    <source>
        <dbReference type="EMBL" id="HJD48845.1"/>
    </source>
</evidence>
<feature type="region of interest" description="Disordered" evidence="1">
    <location>
        <begin position="1"/>
        <end position="37"/>
    </location>
</feature>
<proteinExistence type="predicted"/>
<protein>
    <submittedName>
        <fullName evidence="3">DUF368 domain-containing protein</fullName>
    </submittedName>
</protein>